<feature type="transmembrane region" description="Helical" evidence="8">
    <location>
        <begin position="115"/>
        <end position="138"/>
    </location>
</feature>
<dbReference type="Pfam" id="PF01226">
    <property type="entry name" value="Form_Nir_trans"/>
    <property type="match status" value="1"/>
</dbReference>
<organism evidence="9 10">
    <name type="scientific">Mycena alexandri</name>
    <dbReference type="NCBI Taxonomy" id="1745969"/>
    <lineage>
        <taxon>Eukaryota</taxon>
        <taxon>Fungi</taxon>
        <taxon>Dikarya</taxon>
        <taxon>Basidiomycota</taxon>
        <taxon>Agaricomycotina</taxon>
        <taxon>Agaricomycetes</taxon>
        <taxon>Agaricomycetidae</taxon>
        <taxon>Agaricales</taxon>
        <taxon>Marasmiineae</taxon>
        <taxon>Mycenaceae</taxon>
        <taxon>Mycena</taxon>
    </lineage>
</organism>
<feature type="transmembrane region" description="Helical" evidence="8">
    <location>
        <begin position="35"/>
        <end position="53"/>
    </location>
</feature>
<keyword evidence="5 8" id="KW-0472">Membrane</keyword>
<dbReference type="PANTHER" id="PTHR30520">
    <property type="entry name" value="FORMATE TRANSPORTER-RELATED"/>
    <property type="match status" value="1"/>
</dbReference>
<feature type="transmembrane region" description="Helical" evidence="8">
    <location>
        <begin position="249"/>
        <end position="269"/>
    </location>
</feature>
<dbReference type="Gene3D" id="1.20.1080.10">
    <property type="entry name" value="Glycerol uptake facilitator protein"/>
    <property type="match status" value="1"/>
</dbReference>
<comment type="subcellular location">
    <subcellularLocation>
        <location evidence="1">Membrane</location>
        <topology evidence="1">Multi-pass membrane protein</topology>
    </subcellularLocation>
</comment>
<name>A0AAD6TAG6_9AGAR</name>
<evidence type="ECO:0000313" key="10">
    <source>
        <dbReference type="Proteomes" id="UP001218188"/>
    </source>
</evidence>
<evidence type="ECO:0000256" key="7">
    <source>
        <dbReference type="SAM" id="MobiDB-lite"/>
    </source>
</evidence>
<keyword evidence="10" id="KW-1185">Reference proteome</keyword>
<dbReference type="EMBL" id="JARJCM010000014">
    <property type="protein sequence ID" value="KAJ7042002.1"/>
    <property type="molecule type" value="Genomic_DNA"/>
</dbReference>
<feature type="compositionally biased region" description="Polar residues" evidence="7">
    <location>
        <begin position="294"/>
        <end position="308"/>
    </location>
</feature>
<feature type="transmembrane region" description="Helical" evidence="8">
    <location>
        <begin position="73"/>
        <end position="94"/>
    </location>
</feature>
<keyword evidence="4 8" id="KW-1133">Transmembrane helix</keyword>
<dbReference type="PANTHER" id="PTHR30520:SF6">
    <property type="entry name" value="FORMATE_NITRATE FAMILY TRANSPORTER (EUROFUNG)"/>
    <property type="match status" value="1"/>
</dbReference>
<evidence type="ECO:0000256" key="2">
    <source>
        <dbReference type="ARBA" id="ARBA00022448"/>
    </source>
</evidence>
<reference evidence="9" key="1">
    <citation type="submission" date="2023-03" db="EMBL/GenBank/DDBJ databases">
        <title>Massive genome expansion in bonnet fungi (Mycena s.s.) driven by repeated elements and novel gene families across ecological guilds.</title>
        <authorList>
            <consortium name="Lawrence Berkeley National Laboratory"/>
            <person name="Harder C.B."/>
            <person name="Miyauchi S."/>
            <person name="Viragh M."/>
            <person name="Kuo A."/>
            <person name="Thoen E."/>
            <person name="Andreopoulos B."/>
            <person name="Lu D."/>
            <person name="Skrede I."/>
            <person name="Drula E."/>
            <person name="Henrissat B."/>
            <person name="Morin E."/>
            <person name="Kohler A."/>
            <person name="Barry K."/>
            <person name="LaButti K."/>
            <person name="Morin E."/>
            <person name="Salamov A."/>
            <person name="Lipzen A."/>
            <person name="Mereny Z."/>
            <person name="Hegedus B."/>
            <person name="Baldrian P."/>
            <person name="Stursova M."/>
            <person name="Weitz H."/>
            <person name="Taylor A."/>
            <person name="Grigoriev I.V."/>
            <person name="Nagy L.G."/>
            <person name="Martin F."/>
            <person name="Kauserud H."/>
        </authorList>
    </citation>
    <scope>NUCLEOTIDE SEQUENCE</scope>
    <source>
        <strain evidence="9">CBHHK200</strain>
    </source>
</reference>
<evidence type="ECO:0000256" key="4">
    <source>
        <dbReference type="ARBA" id="ARBA00022989"/>
    </source>
</evidence>
<accession>A0AAD6TAG6</accession>
<feature type="compositionally biased region" description="Basic and acidic residues" evidence="7">
    <location>
        <begin position="284"/>
        <end position="293"/>
    </location>
</feature>
<comment type="similarity">
    <text evidence="6">Belongs to the FNT transporter (TC 1.A.16) family.</text>
</comment>
<keyword evidence="2" id="KW-0813">Transport</keyword>
<evidence type="ECO:0000256" key="5">
    <source>
        <dbReference type="ARBA" id="ARBA00023136"/>
    </source>
</evidence>
<evidence type="ECO:0000256" key="3">
    <source>
        <dbReference type="ARBA" id="ARBA00022692"/>
    </source>
</evidence>
<dbReference type="GO" id="GO:0005886">
    <property type="term" value="C:plasma membrane"/>
    <property type="evidence" value="ECO:0007669"/>
    <property type="project" value="TreeGrafter"/>
</dbReference>
<feature type="transmembrane region" description="Helical" evidence="8">
    <location>
        <begin position="224"/>
        <end position="242"/>
    </location>
</feature>
<dbReference type="PROSITE" id="PS01006">
    <property type="entry name" value="FORMATE_NITRITE_TP_2"/>
    <property type="match status" value="1"/>
</dbReference>
<evidence type="ECO:0000256" key="1">
    <source>
        <dbReference type="ARBA" id="ARBA00004141"/>
    </source>
</evidence>
<gene>
    <name evidence="9" type="ORF">C8F04DRAFT_946549</name>
</gene>
<evidence type="ECO:0000256" key="6">
    <source>
        <dbReference type="ARBA" id="ARBA00049660"/>
    </source>
</evidence>
<dbReference type="Proteomes" id="UP001218188">
    <property type="component" value="Unassembled WGS sequence"/>
</dbReference>
<dbReference type="GO" id="GO:0015513">
    <property type="term" value="F:high-affinity secondary active nitrite transmembrane transporter activity"/>
    <property type="evidence" value="ECO:0007669"/>
    <property type="project" value="TreeGrafter"/>
</dbReference>
<dbReference type="InterPro" id="IPR023271">
    <property type="entry name" value="Aquaporin-like"/>
</dbReference>
<evidence type="ECO:0000256" key="8">
    <source>
        <dbReference type="SAM" id="Phobius"/>
    </source>
</evidence>
<evidence type="ECO:0000313" key="9">
    <source>
        <dbReference type="EMBL" id="KAJ7042002.1"/>
    </source>
</evidence>
<dbReference type="InterPro" id="IPR024002">
    <property type="entry name" value="For/NO2_transpt_CS"/>
</dbReference>
<proteinExistence type="inferred from homology"/>
<sequence length="308" mass="33276">MESAFSIQSTLKPDQVAVLMIEQAVIKHATRYDKVFFKAVLAGLMLSFGGLMNELVNAGSTTLAQENPALVKILGGFVFPTGFVLIVMLGLELLTSNMMVFPMAVVKKAIPWWSLPVNWIIVTFGNLCGSLFSAAILVRYSGIVSTEPYLSGFIAYTEKKAVTPEWHQIFLRGIGCNILVCLAVWLASGAKETTSKLIAIWIPIWIFVAVGFDHGKVDISANMFYVPLGIMFGADLSTAGYIRKSLIATYLGNIVGAAIVWAPAVYLYLGDYSPAGLIEEAEEGKVNSKDSNRRSSAATTLSKGGSQI</sequence>
<dbReference type="FunFam" id="1.20.1080.10:FF:000011">
    <property type="entry name" value="Formate family transporter"/>
    <property type="match status" value="1"/>
</dbReference>
<dbReference type="InterPro" id="IPR000292">
    <property type="entry name" value="For/NO2_transpt"/>
</dbReference>
<keyword evidence="3 8" id="KW-0812">Transmembrane</keyword>
<feature type="transmembrane region" description="Helical" evidence="8">
    <location>
        <begin position="169"/>
        <end position="187"/>
    </location>
</feature>
<feature type="region of interest" description="Disordered" evidence="7">
    <location>
        <begin position="284"/>
        <end position="308"/>
    </location>
</feature>
<protein>
    <submittedName>
        <fullName evidence="9">Formate/nitrite transporter</fullName>
    </submittedName>
</protein>
<dbReference type="GO" id="GO:0015707">
    <property type="term" value="P:nitrite transport"/>
    <property type="evidence" value="ECO:0007669"/>
    <property type="project" value="TreeGrafter"/>
</dbReference>
<feature type="transmembrane region" description="Helical" evidence="8">
    <location>
        <begin position="194"/>
        <end position="212"/>
    </location>
</feature>
<dbReference type="AlphaFoldDB" id="A0AAD6TAG6"/>
<comment type="caution">
    <text evidence="9">The sequence shown here is derived from an EMBL/GenBank/DDBJ whole genome shotgun (WGS) entry which is preliminary data.</text>
</comment>